<reference evidence="2 3" key="1">
    <citation type="journal article" date="2018" name="Sci. Rep.">
        <title>Genomic signatures of local adaptation to the degree of environmental predictability in rotifers.</title>
        <authorList>
            <person name="Franch-Gras L."/>
            <person name="Hahn C."/>
            <person name="Garcia-Roger E.M."/>
            <person name="Carmona M.J."/>
            <person name="Serra M."/>
            <person name="Gomez A."/>
        </authorList>
    </citation>
    <scope>NUCLEOTIDE SEQUENCE [LARGE SCALE GENOMIC DNA]</scope>
    <source>
        <strain evidence="2">HYR1</strain>
    </source>
</reference>
<accession>A0A3M7PA03</accession>
<proteinExistence type="predicted"/>
<evidence type="ECO:0000256" key="1">
    <source>
        <dbReference type="SAM" id="SignalP"/>
    </source>
</evidence>
<name>A0A3M7PA03_BRAPC</name>
<dbReference type="EMBL" id="REGN01012320">
    <property type="protein sequence ID" value="RMZ95936.1"/>
    <property type="molecule type" value="Genomic_DNA"/>
</dbReference>
<protein>
    <submittedName>
        <fullName evidence="2">Uncharacterized protein</fullName>
    </submittedName>
</protein>
<evidence type="ECO:0000313" key="3">
    <source>
        <dbReference type="Proteomes" id="UP000276133"/>
    </source>
</evidence>
<feature type="chain" id="PRO_5017936551" evidence="1">
    <location>
        <begin position="24"/>
        <end position="98"/>
    </location>
</feature>
<keyword evidence="1" id="KW-0732">Signal</keyword>
<evidence type="ECO:0000313" key="2">
    <source>
        <dbReference type="EMBL" id="RMZ95936.1"/>
    </source>
</evidence>
<keyword evidence="3" id="KW-1185">Reference proteome</keyword>
<feature type="signal peptide" evidence="1">
    <location>
        <begin position="1"/>
        <end position="23"/>
    </location>
</feature>
<gene>
    <name evidence="2" type="ORF">BpHYR1_004397</name>
</gene>
<comment type="caution">
    <text evidence="2">The sequence shown here is derived from an EMBL/GenBank/DDBJ whole genome shotgun (WGS) entry which is preliminary data.</text>
</comment>
<sequence length="98" mass="11436">MNNKIVIKFLIIIDIFIISTLNGRTKYSGDFITDFEIILVKFAAFLSKHRSFGKKFFDENKLIGKISFHIKSKKKKTKLKPPPLCLPILIRKEDLFFS</sequence>
<dbReference type="AlphaFoldDB" id="A0A3M7PA03"/>
<dbReference type="Proteomes" id="UP000276133">
    <property type="component" value="Unassembled WGS sequence"/>
</dbReference>
<organism evidence="2 3">
    <name type="scientific">Brachionus plicatilis</name>
    <name type="common">Marine rotifer</name>
    <name type="synonym">Brachionus muelleri</name>
    <dbReference type="NCBI Taxonomy" id="10195"/>
    <lineage>
        <taxon>Eukaryota</taxon>
        <taxon>Metazoa</taxon>
        <taxon>Spiralia</taxon>
        <taxon>Gnathifera</taxon>
        <taxon>Rotifera</taxon>
        <taxon>Eurotatoria</taxon>
        <taxon>Monogononta</taxon>
        <taxon>Pseudotrocha</taxon>
        <taxon>Ploima</taxon>
        <taxon>Brachionidae</taxon>
        <taxon>Brachionus</taxon>
    </lineage>
</organism>